<dbReference type="PANTHER" id="PTHR30349:SF41">
    <property type="entry name" value="INTEGRASE_RECOMBINASE PROTEIN MJ0367-RELATED"/>
    <property type="match status" value="1"/>
</dbReference>
<dbReference type="BioCyc" id="PPUT160488:G1G01-3916-MONOMER"/>
<dbReference type="Gene3D" id="1.10.443.10">
    <property type="entry name" value="Intergrase catalytic core"/>
    <property type="match status" value="1"/>
</dbReference>
<dbReference type="eggNOG" id="COG0582">
    <property type="taxonomic scope" value="Bacteria"/>
</dbReference>
<sequence>MTKQLYSIYESEIIPDAAQPNHKTGEFSAKYRKIRNLALMRWPNSRPCHLANQWLFHMSTKTNAKDSCKTVASELTHLIRYCYVKNISINDFNDTHFNKLTEDLSNEVTLTPTGARPKRNRNRIRQIQHTTLNFLYWISENMSGLNDFPIVGPGNSGANIIIELKINPHNGRQYLDHPDLVPTEDEVYDKAPIDEHTIQKLQDEIFRRHDWEELPPGATLKYKHNPDLYVATNLYIYERRMFIIRMMKLMGMRPEELYDLDLKDNLHVLEKKEILVPTKKRGIPAPIRHFKVNAPSARQFDAYLDARKSYIDFLHSRGIKCVHPEKILIGAYGSRIKKESITKEFDRICEDAGLTSIRVCLSMFRHRFVTREVRIRLELRFAKHPELKNGWTAGLRDEVCREVIELTGHADPASLHHYFHSEYTAVTSDATYSSMLKLKDEIDAANETITALEHKAKIGKIDCSVEITSLKSTVASLQSLLSRLGAA</sequence>
<dbReference type="PANTHER" id="PTHR30349">
    <property type="entry name" value="PHAGE INTEGRASE-RELATED"/>
    <property type="match status" value="1"/>
</dbReference>
<reference evidence="6 7" key="2">
    <citation type="journal article" date="2016" name="Environ. Microbiol.">
        <title>The revisited genome of Pseudomonas putida KT2440 enlightens its value as a robust metabolic chassis.</title>
        <authorList>
            <person name="Belda E."/>
            <person name="van Heck R.G."/>
            <person name="Lopez-Sanchez M.J."/>
            <person name="Cruveiller S."/>
            <person name="Barbe V."/>
            <person name="Fraser C."/>
            <person name="Klenk H.P."/>
            <person name="Petersen J."/>
            <person name="Morgat A."/>
            <person name="Nikel P.I."/>
            <person name="Vallenet D."/>
            <person name="Rouy Z."/>
            <person name="Sekowska A."/>
            <person name="Martins Dos Santos V.A."/>
            <person name="de Lorenzo V."/>
            <person name="Danchin A."/>
            <person name="Medigue C."/>
        </authorList>
    </citation>
    <scope>NUCLEOTIDE SEQUENCE [LARGE SCALE GENOMIC DNA]</scope>
    <source>
        <strain evidence="7">ATCC 47054 / DSM 6125 / CFBP 8728 / NCIMB 11950 / KT2440</strain>
    </source>
</reference>
<evidence type="ECO:0000256" key="1">
    <source>
        <dbReference type="ARBA" id="ARBA00008857"/>
    </source>
</evidence>
<dbReference type="KEGG" id="ppu:PP_3678"/>
<dbReference type="InterPro" id="IPR011010">
    <property type="entry name" value="DNA_brk_join_enz"/>
</dbReference>
<dbReference type="RefSeq" id="WP_010954515.1">
    <property type="nucleotide sequence ID" value="NC_002947.4"/>
</dbReference>
<keyword evidence="7" id="KW-1185">Reference proteome</keyword>
<dbReference type="OrthoDB" id="8533280at2"/>
<evidence type="ECO:0000256" key="4">
    <source>
        <dbReference type="ARBA" id="ARBA00023172"/>
    </source>
</evidence>
<dbReference type="InterPro" id="IPR013762">
    <property type="entry name" value="Integrase-like_cat_sf"/>
</dbReference>
<proteinExistence type="inferred from homology"/>
<accession>Q88GP2</accession>
<dbReference type="PATRIC" id="fig|160488.4.peg.3913"/>
<dbReference type="HOGENOM" id="CLU_043394_0_0_6"/>
<dbReference type="PaxDb" id="160488-PP_3678"/>
<dbReference type="AlphaFoldDB" id="Q88GP2"/>
<name>Q88GP2_PSEPK</name>
<keyword evidence="3" id="KW-0238">DNA-binding</keyword>
<evidence type="ECO:0000259" key="5">
    <source>
        <dbReference type="PROSITE" id="PS51898"/>
    </source>
</evidence>
<evidence type="ECO:0000313" key="7">
    <source>
        <dbReference type="Proteomes" id="UP000000556"/>
    </source>
</evidence>
<dbReference type="EMBL" id="AE015451">
    <property type="protein sequence ID" value="AAN69276.1"/>
    <property type="molecule type" value="Genomic_DNA"/>
</dbReference>
<dbReference type="STRING" id="160488.PP_3678"/>
<dbReference type="GO" id="GO:0015074">
    <property type="term" value="P:DNA integration"/>
    <property type="evidence" value="ECO:0007669"/>
    <property type="project" value="UniProtKB-KW"/>
</dbReference>
<dbReference type="InterPro" id="IPR002104">
    <property type="entry name" value="Integrase_catalytic"/>
</dbReference>
<protein>
    <recommendedName>
        <fullName evidence="5">Tyr recombinase domain-containing protein</fullName>
    </recommendedName>
</protein>
<keyword evidence="2" id="KW-0229">DNA integration</keyword>
<dbReference type="SUPFAM" id="SSF56349">
    <property type="entry name" value="DNA breaking-rejoining enzymes"/>
    <property type="match status" value="1"/>
</dbReference>
<evidence type="ECO:0000256" key="2">
    <source>
        <dbReference type="ARBA" id="ARBA00022908"/>
    </source>
</evidence>
<dbReference type="Proteomes" id="UP000000556">
    <property type="component" value="Chromosome"/>
</dbReference>
<dbReference type="GO" id="GO:0006310">
    <property type="term" value="P:DNA recombination"/>
    <property type="evidence" value="ECO:0007669"/>
    <property type="project" value="UniProtKB-KW"/>
</dbReference>
<keyword evidence="4" id="KW-0233">DNA recombination</keyword>
<dbReference type="GO" id="GO:0003677">
    <property type="term" value="F:DNA binding"/>
    <property type="evidence" value="ECO:0007669"/>
    <property type="project" value="UniProtKB-KW"/>
</dbReference>
<feature type="domain" description="Tyr recombinase" evidence="5">
    <location>
        <begin position="213"/>
        <end position="433"/>
    </location>
</feature>
<dbReference type="PROSITE" id="PS51898">
    <property type="entry name" value="TYR_RECOMBINASE"/>
    <property type="match status" value="1"/>
</dbReference>
<evidence type="ECO:0000256" key="3">
    <source>
        <dbReference type="ARBA" id="ARBA00023125"/>
    </source>
</evidence>
<dbReference type="InterPro" id="IPR050090">
    <property type="entry name" value="Tyrosine_recombinase_XerCD"/>
</dbReference>
<evidence type="ECO:0000313" key="6">
    <source>
        <dbReference type="EMBL" id="AAN69276.1"/>
    </source>
</evidence>
<organism evidence="6 7">
    <name type="scientific">Pseudomonas putida (strain ATCC 47054 / DSM 6125 / CFBP 8728 / NCIMB 11950 / KT2440)</name>
    <dbReference type="NCBI Taxonomy" id="160488"/>
    <lineage>
        <taxon>Bacteria</taxon>
        <taxon>Pseudomonadati</taxon>
        <taxon>Pseudomonadota</taxon>
        <taxon>Gammaproteobacteria</taxon>
        <taxon>Pseudomonadales</taxon>
        <taxon>Pseudomonadaceae</taxon>
        <taxon>Pseudomonas</taxon>
    </lineage>
</organism>
<gene>
    <name evidence="6" type="ordered locus">PP_3678</name>
</gene>
<comment type="similarity">
    <text evidence="1">Belongs to the 'phage' integrase family.</text>
</comment>
<reference evidence="6 7" key="1">
    <citation type="journal article" date="2002" name="Environ. Microbiol.">
        <title>Complete genome sequence and comparative analysis of the metabolically versatile Pseudomonas putida KT2440.</title>
        <authorList>
            <person name="Nelson K.E."/>
            <person name="Weinel C."/>
            <person name="Paulsen I.T."/>
            <person name="Dodson R.J."/>
            <person name="Hilbert H."/>
            <person name="Martins dos Santos V.A."/>
            <person name="Fouts D.E."/>
            <person name="Gill S.R."/>
            <person name="Pop M."/>
            <person name="Holmes M."/>
            <person name="Brinkac L."/>
            <person name="Beanan M."/>
            <person name="DeBoy R.T."/>
            <person name="Daugherty S."/>
            <person name="Kolonay J."/>
            <person name="Madupu R."/>
            <person name="Nelson W."/>
            <person name="White O."/>
            <person name="Peterson J."/>
            <person name="Khouri H."/>
            <person name="Hance I."/>
            <person name="Chris Lee P."/>
            <person name="Holtzapple E."/>
            <person name="Scanlan D."/>
            <person name="Tran K."/>
            <person name="Moazzez A."/>
            <person name="Utterback T."/>
            <person name="Rizzo M."/>
            <person name="Lee K."/>
            <person name="Kosack D."/>
            <person name="Moestl D."/>
            <person name="Wedler H."/>
            <person name="Lauber J."/>
            <person name="Stjepandic D."/>
            <person name="Hoheisel J."/>
            <person name="Straetz M."/>
            <person name="Heim S."/>
            <person name="Kiewitz C."/>
            <person name="Eisen J.A."/>
            <person name="Timmis K.N."/>
            <person name="Dusterhoft A."/>
            <person name="Tummler B."/>
            <person name="Fraser C.M."/>
        </authorList>
    </citation>
    <scope>NUCLEOTIDE SEQUENCE [LARGE SCALE GENOMIC DNA]</scope>
    <source>
        <strain evidence="7">ATCC 47054 / DSM 6125 / CFBP 8728 / NCIMB 11950 / KT2440</strain>
    </source>
</reference>